<dbReference type="EMBL" id="PVQB02000554">
    <property type="protein sequence ID" value="KAF4335521.1"/>
    <property type="molecule type" value="Genomic_DNA"/>
</dbReference>
<dbReference type="Proteomes" id="UP000730481">
    <property type="component" value="Unassembled WGS sequence"/>
</dbReference>
<reference evidence="2" key="1">
    <citation type="journal article" date="2017" name="Mycologia">
        <title>Fusarium algeriense, sp. nov., a novel toxigenic crown rot pathogen of durum wheat from Algeria is nested in the Fusarium burgessii species complex.</title>
        <authorList>
            <person name="Laraba I."/>
            <person name="Keddad A."/>
            <person name="Boureghda H."/>
            <person name="Abdallah N."/>
            <person name="Vaughan M.M."/>
            <person name="Proctor R.H."/>
            <person name="Busman M."/>
            <person name="O'Donnell K."/>
        </authorList>
    </citation>
    <scope>NUCLEOTIDE SEQUENCE</scope>
    <source>
        <strain evidence="2">NRRL 25174</strain>
    </source>
</reference>
<protein>
    <recommendedName>
        <fullName evidence="1">DUF5071 domain-containing protein</fullName>
    </recommendedName>
</protein>
<accession>A0A9P5ABI3</accession>
<sequence>MSDPKQLVILGAEALAVKIPEILQEAQNASNDGDEEFDTEALKVLRSRAMEQPLIVTLSSHFTSPIEEDDSDSLEVHNLILYCILSRLSFEKLQSYRPALKTLAEFDYLSYKSRSSHFARTMNLITNTKLLDRFSADPEDVWIPINKFDYIAGRTLWERVHTAEQMRPYLYDLFIMWQVDQCQPTFMTCRKQLARFPETAAAVAAEVMSMAVNDTELQHYLIEFVTECVPIGDAWLPMRPEVEEMVRSLESKSKADLEDDGEDYYLDEAREWLVKLKKWEDGTNKQTGP</sequence>
<evidence type="ECO:0000313" key="3">
    <source>
        <dbReference type="Proteomes" id="UP000730481"/>
    </source>
</evidence>
<feature type="domain" description="DUF5071" evidence="1">
    <location>
        <begin position="142"/>
        <end position="253"/>
    </location>
</feature>
<proteinExistence type="predicted"/>
<dbReference type="AlphaFoldDB" id="A0A9P5ABI3"/>
<organism evidence="2 3">
    <name type="scientific">Fusarium beomiforme</name>
    <dbReference type="NCBI Taxonomy" id="44412"/>
    <lineage>
        <taxon>Eukaryota</taxon>
        <taxon>Fungi</taxon>
        <taxon>Dikarya</taxon>
        <taxon>Ascomycota</taxon>
        <taxon>Pezizomycotina</taxon>
        <taxon>Sordariomycetes</taxon>
        <taxon>Hypocreomycetidae</taxon>
        <taxon>Hypocreales</taxon>
        <taxon>Nectriaceae</taxon>
        <taxon>Fusarium</taxon>
        <taxon>Fusarium burgessii species complex</taxon>
    </lineage>
</organism>
<gene>
    <name evidence="2" type="ORF">FBEOM_10630</name>
</gene>
<dbReference type="Pfam" id="PF16804">
    <property type="entry name" value="DUF5071"/>
    <property type="match status" value="1"/>
</dbReference>
<keyword evidence="3" id="KW-1185">Reference proteome</keyword>
<dbReference type="InterPro" id="IPR038692">
    <property type="entry name" value="Cthe_2751_sf"/>
</dbReference>
<evidence type="ECO:0000313" key="2">
    <source>
        <dbReference type="EMBL" id="KAF4335521.1"/>
    </source>
</evidence>
<dbReference type="Gene3D" id="1.25.40.750">
    <property type="entry name" value="Domain of unknown function DUF5071"/>
    <property type="match status" value="1"/>
</dbReference>
<reference evidence="2" key="2">
    <citation type="submission" date="2020-02" db="EMBL/GenBank/DDBJ databases">
        <title>Identification and distribution of gene clusters putatively required for synthesis of sphingolipid metabolism inhibitors in phylogenetically diverse species of the filamentous fungus Fusarium.</title>
        <authorList>
            <person name="Kim H.-S."/>
            <person name="Busman M."/>
            <person name="Brown D.W."/>
            <person name="Divon H."/>
            <person name="Uhlig S."/>
            <person name="Proctor R.H."/>
        </authorList>
    </citation>
    <scope>NUCLEOTIDE SEQUENCE</scope>
    <source>
        <strain evidence="2">NRRL 25174</strain>
    </source>
</reference>
<comment type="caution">
    <text evidence="2">The sequence shown here is derived from an EMBL/GenBank/DDBJ whole genome shotgun (WGS) entry which is preliminary data.</text>
</comment>
<dbReference type="OrthoDB" id="2969215at2759"/>
<dbReference type="InterPro" id="IPR031837">
    <property type="entry name" value="DUF5071"/>
</dbReference>
<name>A0A9P5ABI3_9HYPO</name>
<evidence type="ECO:0000259" key="1">
    <source>
        <dbReference type="Pfam" id="PF16804"/>
    </source>
</evidence>